<accession>A0A7R7DLJ8</accession>
<dbReference type="Proteomes" id="UP000611640">
    <property type="component" value="Chromosome"/>
</dbReference>
<protein>
    <submittedName>
        <fullName evidence="1">Uncharacterized protein</fullName>
    </submittedName>
</protein>
<evidence type="ECO:0000313" key="2">
    <source>
        <dbReference type="Proteomes" id="UP000611640"/>
    </source>
</evidence>
<reference evidence="1 2" key="1">
    <citation type="submission" date="2020-08" db="EMBL/GenBank/DDBJ databases">
        <title>Whole genome shotgun sequence of Actinocatenispora thailandica NBRC 105041.</title>
        <authorList>
            <person name="Komaki H."/>
            <person name="Tamura T."/>
        </authorList>
    </citation>
    <scope>NUCLEOTIDE SEQUENCE [LARGE SCALE GENOMIC DNA]</scope>
    <source>
        <strain evidence="1 2">NBRC 105041</strain>
    </source>
</reference>
<gene>
    <name evidence="1" type="ORF">Athai_14430</name>
</gene>
<dbReference type="AlphaFoldDB" id="A0A7R7DLJ8"/>
<dbReference type="KEGG" id="atl:Athai_14430"/>
<dbReference type="EMBL" id="AP023355">
    <property type="protein sequence ID" value="BCJ33940.1"/>
    <property type="molecule type" value="Genomic_DNA"/>
</dbReference>
<evidence type="ECO:0000313" key="1">
    <source>
        <dbReference type="EMBL" id="BCJ33940.1"/>
    </source>
</evidence>
<sequence>MSYGSWCQALGARTAWSCVVVQANAVNSAAIAIPAQDARRTAAGSSFPLIDTSVELVRDTIVRDA</sequence>
<proteinExistence type="predicted"/>
<organism evidence="1 2">
    <name type="scientific">Actinocatenispora thailandica</name>
    <dbReference type="NCBI Taxonomy" id="227318"/>
    <lineage>
        <taxon>Bacteria</taxon>
        <taxon>Bacillati</taxon>
        <taxon>Actinomycetota</taxon>
        <taxon>Actinomycetes</taxon>
        <taxon>Micromonosporales</taxon>
        <taxon>Micromonosporaceae</taxon>
        <taxon>Actinocatenispora</taxon>
    </lineage>
</organism>
<name>A0A7R7DLJ8_9ACTN</name>
<keyword evidence="2" id="KW-1185">Reference proteome</keyword>